<organism evidence="7 8">
    <name type="scientific">Onychostoma macrolepis</name>
    <dbReference type="NCBI Taxonomy" id="369639"/>
    <lineage>
        <taxon>Eukaryota</taxon>
        <taxon>Metazoa</taxon>
        <taxon>Chordata</taxon>
        <taxon>Craniata</taxon>
        <taxon>Vertebrata</taxon>
        <taxon>Euteleostomi</taxon>
        <taxon>Actinopterygii</taxon>
        <taxon>Neopterygii</taxon>
        <taxon>Teleostei</taxon>
        <taxon>Ostariophysi</taxon>
        <taxon>Cypriniformes</taxon>
        <taxon>Cyprinidae</taxon>
        <taxon>Acrossocheilinae</taxon>
        <taxon>Onychostoma</taxon>
    </lineage>
</organism>
<protein>
    <recommendedName>
        <fullName evidence="6">C-type lectin domain-containing protein</fullName>
    </recommendedName>
</protein>
<dbReference type="InterPro" id="IPR016186">
    <property type="entry name" value="C-type_lectin-like/link_sf"/>
</dbReference>
<dbReference type="SMART" id="SM00034">
    <property type="entry name" value="CLECT"/>
    <property type="match status" value="1"/>
</dbReference>
<evidence type="ECO:0000313" key="8">
    <source>
        <dbReference type="Proteomes" id="UP000579812"/>
    </source>
</evidence>
<evidence type="ECO:0000256" key="3">
    <source>
        <dbReference type="SAM" id="Coils"/>
    </source>
</evidence>
<sequence length="234" mass="26885">MARDIECTTPPQTPSRGQNAGKAKKCRGSRCLVLMAVCSGLICVLLLVFIVLQHFSITAERDLLKNYKDAVQVFNQTISRLQDTYSDLMTENDQLKYRFNYLNDELKNAYEQGFHWGSGWFFKSNDSKTWFQSRQYCRDRGADLVIINTEVKQSFLTSIISSSERLWIGLTDINQEGKMKWVDNSPLKQGFWSQGQPDDYIKNEDCVELVSSTPSLNNWNDISCSDTRKALCEK</sequence>
<dbReference type="Gene3D" id="3.10.100.10">
    <property type="entry name" value="Mannose-Binding Protein A, subunit A"/>
    <property type="match status" value="1"/>
</dbReference>
<reference evidence="7 8" key="1">
    <citation type="submission" date="2020-04" db="EMBL/GenBank/DDBJ databases">
        <title>Chromosome-level genome assembly of a cyprinid fish Onychostoma macrolepis by integration of Nanopore Sequencing, Bionano and Hi-C technology.</title>
        <authorList>
            <person name="Wang D."/>
        </authorList>
    </citation>
    <scope>NUCLEOTIDE SEQUENCE [LARGE SCALE GENOMIC DNA]</scope>
    <source>
        <strain evidence="7">SWU-2019</strain>
        <tissue evidence="7">Muscle</tissue>
    </source>
</reference>
<dbReference type="GO" id="GO:0030246">
    <property type="term" value="F:carbohydrate binding"/>
    <property type="evidence" value="ECO:0007669"/>
    <property type="project" value="UniProtKB-KW"/>
</dbReference>
<dbReference type="SUPFAM" id="SSF56436">
    <property type="entry name" value="C-type lectin-like"/>
    <property type="match status" value="1"/>
</dbReference>
<dbReference type="Pfam" id="PF00059">
    <property type="entry name" value="Lectin_C"/>
    <property type="match status" value="1"/>
</dbReference>
<dbReference type="PROSITE" id="PS50041">
    <property type="entry name" value="C_TYPE_LECTIN_2"/>
    <property type="match status" value="1"/>
</dbReference>
<evidence type="ECO:0000256" key="4">
    <source>
        <dbReference type="SAM" id="MobiDB-lite"/>
    </source>
</evidence>
<keyword evidence="3" id="KW-0175">Coiled coil</keyword>
<comment type="caution">
    <text evidence="7">The sequence shown here is derived from an EMBL/GenBank/DDBJ whole genome shotgun (WGS) entry which is preliminary data.</text>
</comment>
<dbReference type="EMBL" id="JAAMOB010000004">
    <property type="protein sequence ID" value="KAF4114325.1"/>
    <property type="molecule type" value="Genomic_DNA"/>
</dbReference>
<accession>A0A7J6D5H5</accession>
<dbReference type="InterPro" id="IPR033989">
    <property type="entry name" value="CD209-like_CTLD"/>
</dbReference>
<evidence type="ECO:0000256" key="5">
    <source>
        <dbReference type="SAM" id="Phobius"/>
    </source>
</evidence>
<keyword evidence="5" id="KW-0472">Membrane</keyword>
<keyword evidence="8" id="KW-1185">Reference proteome</keyword>
<evidence type="ECO:0000313" key="7">
    <source>
        <dbReference type="EMBL" id="KAF4114325.1"/>
    </source>
</evidence>
<feature type="transmembrane region" description="Helical" evidence="5">
    <location>
        <begin position="32"/>
        <end position="52"/>
    </location>
</feature>
<proteinExistence type="predicted"/>
<dbReference type="AlphaFoldDB" id="A0A7J6D5H5"/>
<gene>
    <name evidence="7" type="ORF">G5714_004548</name>
</gene>
<feature type="domain" description="C-type lectin" evidence="6">
    <location>
        <begin position="115"/>
        <end position="233"/>
    </location>
</feature>
<keyword evidence="5" id="KW-1133">Transmembrane helix</keyword>
<feature type="region of interest" description="Disordered" evidence="4">
    <location>
        <begin position="1"/>
        <end position="22"/>
    </location>
</feature>
<dbReference type="CDD" id="cd03590">
    <property type="entry name" value="CLECT_DC-SIGN_like"/>
    <property type="match status" value="1"/>
</dbReference>
<evidence type="ECO:0000256" key="1">
    <source>
        <dbReference type="ARBA" id="ARBA00022734"/>
    </source>
</evidence>
<feature type="coiled-coil region" evidence="3">
    <location>
        <begin position="64"/>
        <end position="98"/>
    </location>
</feature>
<evidence type="ECO:0000256" key="2">
    <source>
        <dbReference type="ARBA" id="ARBA00023157"/>
    </source>
</evidence>
<name>A0A7J6D5H5_9TELE</name>
<keyword evidence="5" id="KW-0812">Transmembrane</keyword>
<dbReference type="InterPro" id="IPR050111">
    <property type="entry name" value="C-type_lectin/snaclec_domain"/>
</dbReference>
<dbReference type="Proteomes" id="UP000579812">
    <property type="component" value="Unassembled WGS sequence"/>
</dbReference>
<keyword evidence="1" id="KW-0430">Lectin</keyword>
<dbReference type="InterPro" id="IPR016187">
    <property type="entry name" value="CTDL_fold"/>
</dbReference>
<dbReference type="PROSITE" id="PS00615">
    <property type="entry name" value="C_TYPE_LECTIN_1"/>
    <property type="match status" value="1"/>
</dbReference>
<dbReference type="InterPro" id="IPR001304">
    <property type="entry name" value="C-type_lectin-like"/>
</dbReference>
<evidence type="ECO:0000259" key="6">
    <source>
        <dbReference type="PROSITE" id="PS50041"/>
    </source>
</evidence>
<dbReference type="InterPro" id="IPR018378">
    <property type="entry name" value="C-type_lectin_CS"/>
</dbReference>
<dbReference type="PANTHER" id="PTHR22803">
    <property type="entry name" value="MANNOSE, PHOSPHOLIPASE, LECTIN RECEPTOR RELATED"/>
    <property type="match status" value="1"/>
</dbReference>
<keyword evidence="2" id="KW-1015">Disulfide bond</keyword>